<dbReference type="PROSITE" id="PS51846">
    <property type="entry name" value="CNNM"/>
    <property type="match status" value="1"/>
</dbReference>
<accession>A0ABM3L4Z3</accession>
<evidence type="ECO:0000313" key="6">
    <source>
        <dbReference type="RefSeq" id="XP_050945100.1"/>
    </source>
</evidence>
<protein>
    <submittedName>
        <fullName evidence="6">Uncharacterized protein LOC103497259 isoform X3</fullName>
    </submittedName>
</protein>
<dbReference type="InterPro" id="IPR045095">
    <property type="entry name" value="ACDP"/>
</dbReference>
<evidence type="ECO:0000259" key="4">
    <source>
        <dbReference type="PROSITE" id="PS51846"/>
    </source>
</evidence>
<dbReference type="PANTHER" id="PTHR12064:SF97">
    <property type="entry name" value="METAL TRANSPORTER CNNM-5"/>
    <property type="match status" value="1"/>
</dbReference>
<organism evidence="5 6">
    <name type="scientific">Cucumis melo</name>
    <name type="common">Muskmelon</name>
    <dbReference type="NCBI Taxonomy" id="3656"/>
    <lineage>
        <taxon>Eukaryota</taxon>
        <taxon>Viridiplantae</taxon>
        <taxon>Streptophyta</taxon>
        <taxon>Embryophyta</taxon>
        <taxon>Tracheophyta</taxon>
        <taxon>Spermatophyta</taxon>
        <taxon>Magnoliopsida</taxon>
        <taxon>eudicotyledons</taxon>
        <taxon>Gunneridae</taxon>
        <taxon>Pentapetalae</taxon>
        <taxon>rosids</taxon>
        <taxon>fabids</taxon>
        <taxon>Cucurbitales</taxon>
        <taxon>Cucurbitaceae</taxon>
        <taxon>Benincaseae</taxon>
        <taxon>Cucumis</taxon>
    </lineage>
</organism>
<evidence type="ECO:0000256" key="2">
    <source>
        <dbReference type="PROSITE-ProRule" id="PRU01193"/>
    </source>
</evidence>
<keyword evidence="2 3" id="KW-0472">Membrane</keyword>
<dbReference type="Pfam" id="PF01595">
    <property type="entry name" value="CNNM"/>
    <property type="match status" value="1"/>
</dbReference>
<sequence>MILRKKGEEWEELLAVTEPMLRKGHGLLKKMRNTSLILKNMEPVVIGLLCLKKLAILPVVQKQHQLLVTLLLCNVVAMEALPIYLDKLFNQYVAIILSVTFILAFGEVCTIKSSRLHPQFRGC</sequence>
<evidence type="ECO:0000256" key="3">
    <source>
        <dbReference type="SAM" id="Phobius"/>
    </source>
</evidence>
<dbReference type="InterPro" id="IPR002550">
    <property type="entry name" value="CNNM"/>
</dbReference>
<evidence type="ECO:0000313" key="5">
    <source>
        <dbReference type="Proteomes" id="UP001652600"/>
    </source>
</evidence>
<gene>
    <name evidence="6" type="primary">LOC103497259</name>
</gene>
<dbReference type="PANTHER" id="PTHR12064">
    <property type="entry name" value="METAL TRANSPORTER CNNM"/>
    <property type="match status" value="1"/>
</dbReference>
<keyword evidence="2 3" id="KW-1133">Transmembrane helix</keyword>
<feature type="domain" description="CNNM transmembrane" evidence="4">
    <location>
        <begin position="1"/>
        <end position="123"/>
    </location>
</feature>
<proteinExistence type="predicted"/>
<keyword evidence="2 3" id="KW-0812">Transmembrane</keyword>
<dbReference type="GeneID" id="103497259"/>
<feature type="transmembrane region" description="Helical" evidence="3">
    <location>
        <begin position="91"/>
        <end position="111"/>
    </location>
</feature>
<name>A0ABM3L4Z3_CUCME</name>
<keyword evidence="1" id="KW-0677">Repeat</keyword>
<reference evidence="6" key="1">
    <citation type="submission" date="2025-08" db="UniProtKB">
        <authorList>
            <consortium name="RefSeq"/>
        </authorList>
    </citation>
    <scope>IDENTIFICATION</scope>
    <source>
        <tissue evidence="6">Stem</tissue>
    </source>
</reference>
<dbReference type="RefSeq" id="XP_050945100.1">
    <property type="nucleotide sequence ID" value="XM_051089143.1"/>
</dbReference>
<keyword evidence="5" id="KW-1185">Reference proteome</keyword>
<evidence type="ECO:0000256" key="1">
    <source>
        <dbReference type="ARBA" id="ARBA00022737"/>
    </source>
</evidence>
<feature type="transmembrane region" description="Helical" evidence="3">
    <location>
        <begin position="66"/>
        <end position="85"/>
    </location>
</feature>
<dbReference type="Proteomes" id="UP001652600">
    <property type="component" value="Chromosome 8"/>
</dbReference>